<organism evidence="7 8">
    <name type="scientific">Candidatus Kuenenbacteria bacterium GW2011_GWA2_42_15</name>
    <dbReference type="NCBI Taxonomy" id="1618677"/>
    <lineage>
        <taxon>Bacteria</taxon>
        <taxon>Candidatus Kueneniibacteriota</taxon>
    </lineage>
</organism>
<dbReference type="PATRIC" id="fig|1618677.3.peg.239"/>
<gene>
    <name evidence="7" type="ORF">UV02_C0012G0009</name>
</gene>
<feature type="transmembrane region" description="Helical" evidence="5">
    <location>
        <begin position="1258"/>
        <end position="1278"/>
    </location>
</feature>
<dbReference type="Pfam" id="PF01345">
    <property type="entry name" value="DUF11"/>
    <property type="match status" value="7"/>
</dbReference>
<comment type="caution">
    <text evidence="7">The sequence shown here is derived from an EMBL/GenBank/DDBJ whole genome shotgun (WGS) entry which is preliminary data.</text>
</comment>
<dbReference type="PANTHER" id="PTHR34819:SF3">
    <property type="entry name" value="CELL SURFACE PROTEIN"/>
    <property type="match status" value="1"/>
</dbReference>
<feature type="domain" description="DUF11" evidence="6">
    <location>
        <begin position="469"/>
        <end position="582"/>
    </location>
</feature>
<dbReference type="InterPro" id="IPR036640">
    <property type="entry name" value="ABC1_TM_sf"/>
</dbReference>
<sequence length="1437" mass="154030">MFFKLIFNNMPNNMTGWLVKKWQYAGLVLVAILTSLSIVGPVLAADTISVNMLGADLEVCNKDRIILHPDWGCGPTRQIGTVEVQTPGYYRPQTLSSFDSGNTQFNESYYLTIKNSDGQWQKPKSGNAGDYYVVEDWDKGNADPVYSDDEAGVYYFDDGVNEIYINHYSLIADSQPQFKNGPFQTNNESVSIASMFLTLYQPNCGHSPKIALAKIGPDYAEPGEEITYQLNWSVADNAVTDLVLTDPIPAKTTFVSATDGGVYNASTKTVSWNLGDHAAGDLGSVSLAVKVDGYIYDTDFIVNTATLDSNETASVAASKSTEMDAHCVLVIKKTGNKNPVQPSEEITYTIEYENIGDGICVGTGIMLAEYFDEQTTFVSSTPEEPHYHSYDLPYDPMPDDLGQPDALWQWTELIPDGPHSMEITVAVDDQAENGDVLTNQVCVWAENGGKVCTTEETTVYVSPTPYFNLNINKTAPATVIAGQEMTYQINWSITGNMTADDVVVTDYLPCGVDFVSADIGNPNGGGGGMGPGVPFACGFVSWNLGDIAPDASGTINLTALVNDGHQADTILANRVVIASGNQTSEDSVETTVVAPFSYNVNIEKNTNKNTAQAGEEVIYTLNWSVTGDMLAQNVVVSDTLPVEVSLVSATFGYTLNGQILTWNLGDQQPPQQGQMEVTVKINSLPTTGSQIVNNATIKSGDKTDTAEATVAVQDYNLTIVKTAPAEANPGDEITYAIEWGVNGGAIAPSVAITDTLPQGVNLLNVVGQVSGTYSLNGNAVVFSLGDITPNATGTIELLVKISNSLNSGDVLVNNVMMASGNKTASASATTTIVGLNDYALSLDKSAPAEVQAGENIKFNLAWSVLGNKTAQNVVLTDTLPSNVTFVSAAGSFNYNTTTRQIVWQLGDILPTASSTLEVIVATSGSANNGDQVINNAAITSGTKSASDSTTTTITKGGGGGADHNVFITKTAPTGINAGETITYGLNWNVTGNEIAPDVIITDTLPAKVIFVSATGNYTFATSTREIIWSLGNKNNGDNGSLNITVATNAADLSNGEQLVNNVIIRSGVKTDTATAATTVSKGGGGEPKFSVDLTYSFAQTKFLGNKYQESVTIKNTGDAPLVNGTMVIDIPAGVIGFVSALPDYASYNPITETATWQISALAVGQEKTFEFIVAAKASGTPKTGVSVVFDRASKAVDWTETVSEKITPEKPVTVEPAKPKQSVIVAPAATTTVVMNPAENICQVCEASDEDKCANCTVWLWFVIILTQLGALLVYYFFESKEEMKQDENGEYYIIKGHSGWMLPVFLALIIAFLLLYLVCSVASWWALALILMCYYLALVANHWLIKKAELKYGPILPILITLAVLVVYLICHSWYWWVLAAVIVFYVLTVGAYYFMVIKMNRQSRSYWWLAPLFATALTIVLGMILRMCSCGEVIG</sequence>
<proteinExistence type="predicted"/>
<feature type="domain" description="DUF11" evidence="6">
    <location>
        <begin position="717"/>
        <end position="819"/>
    </location>
</feature>
<dbReference type="InterPro" id="IPR001434">
    <property type="entry name" value="OmcB-like_DUF11"/>
</dbReference>
<comment type="subcellular location">
    <subcellularLocation>
        <location evidence="1">Cell membrane</location>
        <topology evidence="1">Multi-pass membrane protein</topology>
    </subcellularLocation>
</comment>
<dbReference type="Proteomes" id="UP000034516">
    <property type="component" value="Unassembled WGS sequence"/>
</dbReference>
<feature type="transmembrane region" description="Helical" evidence="5">
    <location>
        <begin position="1377"/>
        <end position="1396"/>
    </location>
</feature>
<feature type="transmembrane region" description="Helical" evidence="5">
    <location>
        <begin position="1408"/>
        <end position="1427"/>
    </location>
</feature>
<accession>A0A0G1B866</accession>
<dbReference type="SUPFAM" id="SSF90123">
    <property type="entry name" value="ABC transporter transmembrane region"/>
    <property type="match status" value="1"/>
</dbReference>
<feature type="domain" description="DUF11" evidence="6">
    <location>
        <begin position="600"/>
        <end position="706"/>
    </location>
</feature>
<feature type="domain" description="DUF11" evidence="6">
    <location>
        <begin position="840"/>
        <end position="948"/>
    </location>
</feature>
<evidence type="ECO:0000259" key="6">
    <source>
        <dbReference type="Pfam" id="PF01345"/>
    </source>
</evidence>
<dbReference type="Gene3D" id="2.60.40.740">
    <property type="match status" value="1"/>
</dbReference>
<feature type="transmembrane region" description="Helical" evidence="5">
    <location>
        <begin position="1299"/>
        <end position="1319"/>
    </location>
</feature>
<evidence type="ECO:0000313" key="7">
    <source>
        <dbReference type="EMBL" id="KKS42521.1"/>
    </source>
</evidence>
<dbReference type="PANTHER" id="PTHR34819">
    <property type="entry name" value="LARGE CYSTEINE-RICH PERIPLASMIC PROTEIN OMCB"/>
    <property type="match status" value="1"/>
</dbReference>
<dbReference type="GO" id="GO:0005886">
    <property type="term" value="C:plasma membrane"/>
    <property type="evidence" value="ECO:0007669"/>
    <property type="project" value="UniProtKB-SubCell"/>
</dbReference>
<name>A0A0G1B866_9BACT</name>
<keyword evidence="3 5" id="KW-1133">Transmembrane helix</keyword>
<reference evidence="7 8" key="1">
    <citation type="journal article" date="2015" name="Nature">
        <title>rRNA introns, odd ribosomes, and small enigmatic genomes across a large radiation of phyla.</title>
        <authorList>
            <person name="Brown C.T."/>
            <person name="Hug L.A."/>
            <person name="Thomas B.C."/>
            <person name="Sharon I."/>
            <person name="Castelle C.J."/>
            <person name="Singh A."/>
            <person name="Wilkins M.J."/>
            <person name="Williams K.H."/>
            <person name="Banfield J.F."/>
        </authorList>
    </citation>
    <scope>NUCLEOTIDE SEQUENCE [LARGE SCALE GENOMIC DNA]</scope>
</reference>
<keyword evidence="4 5" id="KW-0472">Membrane</keyword>
<evidence type="ECO:0000256" key="5">
    <source>
        <dbReference type="SAM" id="Phobius"/>
    </source>
</evidence>
<evidence type="ECO:0000256" key="2">
    <source>
        <dbReference type="ARBA" id="ARBA00022692"/>
    </source>
</evidence>
<feature type="transmembrane region" description="Helical" evidence="5">
    <location>
        <begin position="1325"/>
        <end position="1346"/>
    </location>
</feature>
<evidence type="ECO:0000256" key="1">
    <source>
        <dbReference type="ARBA" id="ARBA00004651"/>
    </source>
</evidence>
<feature type="domain" description="DUF11" evidence="6">
    <location>
        <begin position="967"/>
        <end position="1074"/>
    </location>
</feature>
<dbReference type="GO" id="GO:0005524">
    <property type="term" value="F:ATP binding"/>
    <property type="evidence" value="ECO:0007669"/>
    <property type="project" value="InterPro"/>
</dbReference>
<feature type="domain" description="DUF11" evidence="6">
    <location>
        <begin position="220"/>
        <end position="311"/>
    </location>
</feature>
<protein>
    <recommendedName>
        <fullName evidence="6">DUF11 domain-containing protein</fullName>
    </recommendedName>
</protein>
<dbReference type="NCBIfam" id="TIGR01451">
    <property type="entry name" value="B_ant_repeat"/>
    <property type="match status" value="6"/>
</dbReference>
<feature type="domain" description="DUF11" evidence="6">
    <location>
        <begin position="329"/>
        <end position="444"/>
    </location>
</feature>
<evidence type="ECO:0000313" key="8">
    <source>
        <dbReference type="Proteomes" id="UP000034516"/>
    </source>
</evidence>
<dbReference type="Gene3D" id="2.60.40.1170">
    <property type="entry name" value="Mu homology domain, subdomain B"/>
    <property type="match status" value="2"/>
</dbReference>
<dbReference type="EMBL" id="LCCW01000012">
    <property type="protein sequence ID" value="KKS42521.1"/>
    <property type="molecule type" value="Genomic_DNA"/>
</dbReference>
<evidence type="ECO:0000256" key="3">
    <source>
        <dbReference type="ARBA" id="ARBA00022989"/>
    </source>
</evidence>
<dbReference type="InterPro" id="IPR047589">
    <property type="entry name" value="DUF11_rpt"/>
</dbReference>
<keyword evidence="2 5" id="KW-0812">Transmembrane</keyword>
<dbReference type="InterPro" id="IPR051172">
    <property type="entry name" value="Chlamydia_OmcB"/>
</dbReference>
<feature type="transmembrane region" description="Helical" evidence="5">
    <location>
        <begin position="1353"/>
        <end position="1371"/>
    </location>
</feature>
<evidence type="ECO:0000256" key="4">
    <source>
        <dbReference type="ARBA" id="ARBA00023136"/>
    </source>
</evidence>